<dbReference type="InterPro" id="IPR052523">
    <property type="entry name" value="Trichothecene_AcTrans"/>
</dbReference>
<dbReference type="PANTHER" id="PTHR42791:SF1">
    <property type="entry name" value="N-ACETYLTRANSFERASE DOMAIN-CONTAINING PROTEIN"/>
    <property type="match status" value="1"/>
</dbReference>
<protein>
    <submittedName>
        <fullName evidence="2">GNAT family N-acetyltransferase</fullName>
    </submittedName>
</protein>
<accession>A0ABR9P5Z9</accession>
<dbReference type="CDD" id="cd04301">
    <property type="entry name" value="NAT_SF"/>
    <property type="match status" value="1"/>
</dbReference>
<dbReference type="PANTHER" id="PTHR42791">
    <property type="entry name" value="GNAT FAMILY ACETYLTRANSFERASE"/>
    <property type="match status" value="1"/>
</dbReference>
<comment type="caution">
    <text evidence="2">The sequence shown here is derived from an EMBL/GenBank/DDBJ whole genome shotgun (WGS) entry which is preliminary data.</text>
</comment>
<sequence>MSPEAPARTVRSATMEDVPGVARSLGRAFWDDPLYQWLFPDVITRRARTLRFHAVFAGFAYVPHGVVDVVEDLVEPPPRPVVRGAGWWDAPGHEAESRPSFLLRSLPHLAGMIGASRLPEVSRFFARVGDARPLEPHWYLAAVGADPVAQGTGVGSALMRTGLERADADGVPVHLETMNADNLDFYERYGFRVTKVMDETGTPTTYSMLRPAG</sequence>
<dbReference type="SUPFAM" id="SSF55729">
    <property type="entry name" value="Acyl-CoA N-acyltransferases (Nat)"/>
    <property type="match status" value="1"/>
</dbReference>
<name>A0ABR9P5Z9_9ACTN</name>
<dbReference type="Proteomes" id="UP000806528">
    <property type="component" value="Unassembled WGS sequence"/>
</dbReference>
<dbReference type="RefSeq" id="WP_193121898.1">
    <property type="nucleotide sequence ID" value="NZ_JADBGI010000008.1"/>
</dbReference>
<organism evidence="2 3">
    <name type="scientific">Nocardiopsis coralli</name>
    <dbReference type="NCBI Taxonomy" id="2772213"/>
    <lineage>
        <taxon>Bacteria</taxon>
        <taxon>Bacillati</taxon>
        <taxon>Actinomycetota</taxon>
        <taxon>Actinomycetes</taxon>
        <taxon>Streptosporangiales</taxon>
        <taxon>Nocardiopsidaceae</taxon>
        <taxon>Nocardiopsis</taxon>
    </lineage>
</organism>
<reference evidence="2 3" key="1">
    <citation type="submission" date="2020-09" db="EMBL/GenBank/DDBJ databases">
        <title>Diversity and distribution of actinomycetes associated with coral in the coast of Hainan.</title>
        <authorList>
            <person name="Li F."/>
        </authorList>
    </citation>
    <scope>NUCLEOTIDE SEQUENCE [LARGE SCALE GENOMIC DNA]</scope>
    <source>
        <strain evidence="2 3">HNM0947</strain>
    </source>
</reference>
<dbReference type="InterPro" id="IPR016181">
    <property type="entry name" value="Acyl_CoA_acyltransferase"/>
</dbReference>
<evidence type="ECO:0000313" key="3">
    <source>
        <dbReference type="Proteomes" id="UP000806528"/>
    </source>
</evidence>
<dbReference type="PROSITE" id="PS51186">
    <property type="entry name" value="GNAT"/>
    <property type="match status" value="1"/>
</dbReference>
<gene>
    <name evidence="2" type="ORF">IDM40_11230</name>
</gene>
<keyword evidence="3" id="KW-1185">Reference proteome</keyword>
<feature type="domain" description="N-acetyltransferase" evidence="1">
    <location>
        <begin position="57"/>
        <end position="213"/>
    </location>
</feature>
<dbReference type="InterPro" id="IPR000182">
    <property type="entry name" value="GNAT_dom"/>
</dbReference>
<evidence type="ECO:0000313" key="2">
    <source>
        <dbReference type="EMBL" id="MBE2999273.1"/>
    </source>
</evidence>
<dbReference type="Pfam" id="PF00583">
    <property type="entry name" value="Acetyltransf_1"/>
    <property type="match status" value="1"/>
</dbReference>
<proteinExistence type="predicted"/>
<dbReference type="Gene3D" id="3.40.630.30">
    <property type="match status" value="1"/>
</dbReference>
<dbReference type="EMBL" id="JADBGI010000008">
    <property type="protein sequence ID" value="MBE2999273.1"/>
    <property type="molecule type" value="Genomic_DNA"/>
</dbReference>
<evidence type="ECO:0000259" key="1">
    <source>
        <dbReference type="PROSITE" id="PS51186"/>
    </source>
</evidence>